<keyword evidence="2" id="KW-1185">Reference proteome</keyword>
<reference evidence="1 2" key="1">
    <citation type="submission" date="2022-10" db="EMBL/GenBank/DDBJ databases">
        <authorList>
            <person name="Xie J."/>
            <person name="Shen N."/>
        </authorList>
    </citation>
    <scope>NUCLEOTIDE SEQUENCE [LARGE SCALE GENOMIC DNA]</scope>
    <source>
        <strain evidence="1 2">DSM 41681</strain>
    </source>
</reference>
<gene>
    <name evidence="1" type="ORF">OKJ48_38950</name>
</gene>
<sequence>MTEQDVEARVDELVRGLRRMAAGLWEAAAEHPQPARARELSAAARALTNTVLPRLDGETVEADPAGRSGPEVRDTVPAARSTALEELIELYVADYARRLDEPVMTDPDLPYGQWKHLHRVVFGRDGDHFEHAPLWNDAVPSRGRAVVRGVTSQAEVLRRMHHRYVLRRDLDSAEGALAVQVLHACDAIRGCRAIKDAGFVALDELDLDLENLKWRALVTAAGRGAEAGSRLRELLGQVEVLATVVLELDTRYRQHGAEPALSSRIAGAAQGVQALALDWRPDKGALP</sequence>
<evidence type="ECO:0000313" key="1">
    <source>
        <dbReference type="EMBL" id="MEB3966162.1"/>
    </source>
</evidence>
<name>A0ABU6CNC8_9ACTN</name>
<dbReference type="EMBL" id="JAOZYB010000352">
    <property type="protein sequence ID" value="MEB3966162.1"/>
    <property type="molecule type" value="Genomic_DNA"/>
</dbReference>
<evidence type="ECO:0000313" key="2">
    <source>
        <dbReference type="Proteomes" id="UP001352223"/>
    </source>
</evidence>
<dbReference type="RefSeq" id="WP_324775162.1">
    <property type="nucleotide sequence ID" value="NZ_BAAATS010000017.1"/>
</dbReference>
<accession>A0ABU6CNC8</accession>
<dbReference type="Proteomes" id="UP001352223">
    <property type="component" value="Unassembled WGS sequence"/>
</dbReference>
<organism evidence="1 2">
    <name type="scientific">Streptomyces kunmingensis</name>
    <dbReference type="NCBI Taxonomy" id="68225"/>
    <lineage>
        <taxon>Bacteria</taxon>
        <taxon>Bacillati</taxon>
        <taxon>Actinomycetota</taxon>
        <taxon>Actinomycetes</taxon>
        <taxon>Kitasatosporales</taxon>
        <taxon>Streptomycetaceae</taxon>
        <taxon>Streptomyces</taxon>
    </lineage>
</organism>
<proteinExistence type="predicted"/>
<comment type="caution">
    <text evidence="1">The sequence shown here is derived from an EMBL/GenBank/DDBJ whole genome shotgun (WGS) entry which is preliminary data.</text>
</comment>
<protein>
    <submittedName>
        <fullName evidence="1">Uncharacterized protein</fullName>
    </submittedName>
</protein>